<dbReference type="AlphaFoldDB" id="A0A183SLL4"/>
<organism evidence="3">
    <name type="scientific">Schistocephalus solidus</name>
    <name type="common">Tapeworm</name>
    <dbReference type="NCBI Taxonomy" id="70667"/>
    <lineage>
        <taxon>Eukaryota</taxon>
        <taxon>Metazoa</taxon>
        <taxon>Spiralia</taxon>
        <taxon>Lophotrochozoa</taxon>
        <taxon>Platyhelminthes</taxon>
        <taxon>Cestoda</taxon>
        <taxon>Eucestoda</taxon>
        <taxon>Diphyllobothriidea</taxon>
        <taxon>Diphyllobothriidae</taxon>
        <taxon>Schistocephalus</taxon>
    </lineage>
</organism>
<reference evidence="3" key="1">
    <citation type="submission" date="2016-06" db="UniProtKB">
        <authorList>
            <consortium name="WormBaseParasite"/>
        </authorList>
    </citation>
    <scope>IDENTIFICATION</scope>
</reference>
<proteinExistence type="predicted"/>
<reference evidence="1 2" key="2">
    <citation type="submission" date="2018-11" db="EMBL/GenBank/DDBJ databases">
        <authorList>
            <consortium name="Pathogen Informatics"/>
        </authorList>
    </citation>
    <scope>NUCLEOTIDE SEQUENCE [LARGE SCALE GENOMIC DNA]</scope>
    <source>
        <strain evidence="1 2">NST_G2</strain>
    </source>
</reference>
<keyword evidence="2" id="KW-1185">Reference proteome</keyword>
<protein>
    <submittedName>
        <fullName evidence="1 3">Uncharacterized protein</fullName>
    </submittedName>
</protein>
<name>A0A183SLL4_SCHSO</name>
<accession>A0A183SLL4</accession>
<evidence type="ECO:0000313" key="2">
    <source>
        <dbReference type="Proteomes" id="UP000275846"/>
    </source>
</evidence>
<dbReference type="Proteomes" id="UP000275846">
    <property type="component" value="Unassembled WGS sequence"/>
</dbReference>
<gene>
    <name evidence="1" type="ORF">SSLN_LOCUS5112</name>
</gene>
<evidence type="ECO:0000313" key="3">
    <source>
        <dbReference type="WBParaSite" id="SSLN_0000527501-mRNA-1"/>
    </source>
</evidence>
<evidence type="ECO:0000313" key="1">
    <source>
        <dbReference type="EMBL" id="VDL91497.1"/>
    </source>
</evidence>
<dbReference type="OrthoDB" id="6159439at2759"/>
<dbReference type="WBParaSite" id="SSLN_0000527501-mRNA-1">
    <property type="protein sequence ID" value="SSLN_0000527501-mRNA-1"/>
    <property type="gene ID" value="SSLN_0000527501"/>
</dbReference>
<dbReference type="EMBL" id="UYSU01033118">
    <property type="protein sequence ID" value="VDL91497.1"/>
    <property type="molecule type" value="Genomic_DNA"/>
</dbReference>
<sequence>MTSISGSSCRRRNSPTAFSIHHLLRSNESAGEDCCHQSDSVAVSEAANDPDQVKTPACGGSEVIRKVNGPDSDLVHILEESFSHRAVECDADRLGDVLRMLSSFIANLSRLHQNVAPTQVLSARQPPGPLALAQKSAIFPVTPASTEDDRFAYGSDPDQSASLENGITGGALSSLINMTFSKMLTLAEAKTLKGKQELFFKLFSTQLSDSFVLSNMHLIEA</sequence>